<organism evidence="6 7">
    <name type="scientific">Agromyces terreus</name>
    <dbReference type="NCBI Taxonomy" id="424795"/>
    <lineage>
        <taxon>Bacteria</taxon>
        <taxon>Bacillati</taxon>
        <taxon>Actinomycetota</taxon>
        <taxon>Actinomycetes</taxon>
        <taxon>Micrococcales</taxon>
        <taxon>Microbacteriaceae</taxon>
        <taxon>Agromyces</taxon>
    </lineage>
</organism>
<dbReference type="Proteomes" id="UP001139722">
    <property type="component" value="Unassembled WGS sequence"/>
</dbReference>
<evidence type="ECO:0000256" key="3">
    <source>
        <dbReference type="ARBA" id="ARBA00022833"/>
    </source>
</evidence>
<dbReference type="InterPro" id="IPR036291">
    <property type="entry name" value="NAD(P)-bd_dom_sf"/>
</dbReference>
<keyword evidence="7" id="KW-1185">Reference proteome</keyword>
<dbReference type="InterPro" id="IPR050129">
    <property type="entry name" value="Zn_alcohol_dh"/>
</dbReference>
<keyword evidence="4 6" id="KW-0560">Oxidoreductase</keyword>
<dbReference type="PANTHER" id="PTHR43401">
    <property type="entry name" value="L-THREONINE 3-DEHYDROGENASE"/>
    <property type="match status" value="1"/>
</dbReference>
<dbReference type="Pfam" id="PF08240">
    <property type="entry name" value="ADH_N"/>
    <property type="match status" value="1"/>
</dbReference>
<dbReference type="OrthoDB" id="3175656at2"/>
<feature type="domain" description="Enoyl reductase (ER)" evidence="5">
    <location>
        <begin position="10"/>
        <end position="331"/>
    </location>
</feature>
<dbReference type="EMBL" id="JAMZDY010000001">
    <property type="protein sequence ID" value="MCP2370563.1"/>
    <property type="molecule type" value="Genomic_DNA"/>
</dbReference>
<evidence type="ECO:0000259" key="5">
    <source>
        <dbReference type="SMART" id="SM00829"/>
    </source>
</evidence>
<dbReference type="InterPro" id="IPR020843">
    <property type="entry name" value="ER"/>
</dbReference>
<dbReference type="Pfam" id="PF00107">
    <property type="entry name" value="ADH_zinc_N"/>
    <property type="match status" value="1"/>
</dbReference>
<dbReference type="SUPFAM" id="SSF51735">
    <property type="entry name" value="NAD(P)-binding Rossmann-fold domains"/>
    <property type="match status" value="1"/>
</dbReference>
<dbReference type="PANTHER" id="PTHR43401:SF2">
    <property type="entry name" value="L-THREONINE 3-DEHYDROGENASE"/>
    <property type="match status" value="1"/>
</dbReference>
<comment type="cofactor">
    <cofactor evidence="1">
        <name>Zn(2+)</name>
        <dbReference type="ChEBI" id="CHEBI:29105"/>
    </cofactor>
</comment>
<dbReference type="GO" id="GO:0004022">
    <property type="term" value="F:alcohol dehydrogenase (NAD+) activity"/>
    <property type="evidence" value="ECO:0007669"/>
    <property type="project" value="UniProtKB-EC"/>
</dbReference>
<dbReference type="EC" id="1.1.1.1" evidence="6"/>
<evidence type="ECO:0000256" key="4">
    <source>
        <dbReference type="ARBA" id="ARBA00023002"/>
    </source>
</evidence>
<dbReference type="SUPFAM" id="SSF50129">
    <property type="entry name" value="GroES-like"/>
    <property type="match status" value="1"/>
</dbReference>
<dbReference type="GO" id="GO:0046872">
    <property type="term" value="F:metal ion binding"/>
    <property type="evidence" value="ECO:0007669"/>
    <property type="project" value="UniProtKB-KW"/>
</dbReference>
<name>A0A9X2H0W7_9MICO</name>
<protein>
    <submittedName>
        <fullName evidence="6">Propanol-preferring alcohol dehydrogenase</fullName>
        <ecNumber evidence="6">1.1.1.1</ecNumber>
    </submittedName>
</protein>
<dbReference type="Gene3D" id="3.40.50.720">
    <property type="entry name" value="NAD(P)-binding Rossmann-like Domain"/>
    <property type="match status" value="1"/>
</dbReference>
<reference evidence="6" key="1">
    <citation type="submission" date="2022-06" db="EMBL/GenBank/DDBJ databases">
        <title>Sequencing the genomes of 1000 actinobacteria strains.</title>
        <authorList>
            <person name="Klenk H.-P."/>
        </authorList>
    </citation>
    <scope>NUCLEOTIDE SEQUENCE</scope>
    <source>
        <strain evidence="6">DSM 22016</strain>
    </source>
</reference>
<dbReference type="InterPro" id="IPR011032">
    <property type="entry name" value="GroES-like_sf"/>
</dbReference>
<keyword evidence="2" id="KW-0479">Metal-binding</keyword>
<accession>A0A9X2H0W7</accession>
<proteinExistence type="predicted"/>
<keyword evidence="3" id="KW-0862">Zinc</keyword>
<dbReference type="AlphaFoldDB" id="A0A9X2H0W7"/>
<evidence type="ECO:0000256" key="2">
    <source>
        <dbReference type="ARBA" id="ARBA00022723"/>
    </source>
</evidence>
<dbReference type="RefSeq" id="WP_156998300.1">
    <property type="nucleotide sequence ID" value="NZ_JAMZDY010000001.1"/>
</dbReference>
<dbReference type="SMART" id="SM00829">
    <property type="entry name" value="PKS_ER"/>
    <property type="match status" value="1"/>
</dbReference>
<dbReference type="InterPro" id="IPR013154">
    <property type="entry name" value="ADH-like_N"/>
</dbReference>
<evidence type="ECO:0000256" key="1">
    <source>
        <dbReference type="ARBA" id="ARBA00001947"/>
    </source>
</evidence>
<sequence length="334" mass="34159">MRAALLRTNGLDGLGVEAAPRPEPGTGEVLVAVEAVSLNQLDLNVIAGLGPGRAARLPRVLGLDPAGTVVQLGAHVDEGLLGRRVVAKPNIPCGGCANCARGREADCPAQTVLGVHRDGGAAEFVAVPARNVFDRHDVDAATASAIVHSLPIVINAVDAASVTAADRVLVTGAGGTLGHVAVAYLRHLGATVVAASRAELEASDGVERVVAHDAAELAQALSAFEPFDVALDVSGHGGIIAAGVAALGWGGRAVFCSASVDARLELDARDLYLNRKQVRGVASADFEHVRRALRLVQHGDIAPIIGSRHPLDGIVEAYRGFGASPRGKVVIDVA</sequence>
<evidence type="ECO:0000313" key="6">
    <source>
        <dbReference type="EMBL" id="MCP2370563.1"/>
    </source>
</evidence>
<evidence type="ECO:0000313" key="7">
    <source>
        <dbReference type="Proteomes" id="UP001139722"/>
    </source>
</evidence>
<comment type="caution">
    <text evidence="6">The sequence shown here is derived from an EMBL/GenBank/DDBJ whole genome shotgun (WGS) entry which is preliminary data.</text>
</comment>
<dbReference type="Gene3D" id="3.90.180.10">
    <property type="entry name" value="Medium-chain alcohol dehydrogenases, catalytic domain"/>
    <property type="match status" value="1"/>
</dbReference>
<gene>
    <name evidence="6" type="ORF">BJ978_001239</name>
</gene>
<dbReference type="InterPro" id="IPR013149">
    <property type="entry name" value="ADH-like_C"/>
</dbReference>